<name>A0A8T0Q2K3_PANVG</name>
<evidence type="ECO:0000256" key="2">
    <source>
        <dbReference type="SAM" id="MobiDB-lite"/>
    </source>
</evidence>
<keyword evidence="3" id="KW-0732">Signal</keyword>
<dbReference type="InterPro" id="IPR051848">
    <property type="entry name" value="PGIP"/>
</dbReference>
<evidence type="ECO:0000256" key="1">
    <source>
        <dbReference type="ARBA" id="ARBA00004196"/>
    </source>
</evidence>
<feature type="chain" id="PRO_5035823252" description="Leucine-rich repeat-containing N-terminal plant-type domain-containing protein" evidence="3">
    <location>
        <begin position="22"/>
        <end position="151"/>
    </location>
</feature>
<comment type="caution">
    <text evidence="4">The sequence shown here is derived from an EMBL/GenBank/DDBJ whole genome shotgun (WGS) entry which is preliminary data.</text>
</comment>
<accession>A0A8T0Q2K3</accession>
<dbReference type="Proteomes" id="UP000823388">
    <property type="component" value="Chromosome 7N"/>
</dbReference>
<comment type="subcellular location">
    <subcellularLocation>
        <location evidence="1">Cell envelope</location>
    </subcellularLocation>
</comment>
<dbReference type="PANTHER" id="PTHR48059">
    <property type="entry name" value="POLYGALACTURONASE INHIBITOR 1"/>
    <property type="match status" value="1"/>
</dbReference>
<evidence type="ECO:0000256" key="3">
    <source>
        <dbReference type="SAM" id="SignalP"/>
    </source>
</evidence>
<reference evidence="4" key="1">
    <citation type="submission" date="2020-05" db="EMBL/GenBank/DDBJ databases">
        <title>WGS assembly of Panicum virgatum.</title>
        <authorList>
            <person name="Lovell J.T."/>
            <person name="Jenkins J."/>
            <person name="Shu S."/>
            <person name="Juenger T.E."/>
            <person name="Schmutz J."/>
        </authorList>
    </citation>
    <scope>NUCLEOTIDE SEQUENCE</scope>
    <source>
        <strain evidence="4">AP13</strain>
    </source>
</reference>
<feature type="region of interest" description="Disordered" evidence="2">
    <location>
        <begin position="99"/>
        <end position="151"/>
    </location>
</feature>
<feature type="compositionally biased region" description="Low complexity" evidence="2">
    <location>
        <begin position="139"/>
        <end position="151"/>
    </location>
</feature>
<dbReference type="Gene3D" id="3.80.10.10">
    <property type="entry name" value="Ribonuclease Inhibitor"/>
    <property type="match status" value="1"/>
</dbReference>
<feature type="compositionally biased region" description="Low complexity" evidence="2">
    <location>
        <begin position="107"/>
        <end position="123"/>
    </location>
</feature>
<evidence type="ECO:0000313" key="5">
    <source>
        <dbReference type="Proteomes" id="UP000823388"/>
    </source>
</evidence>
<dbReference type="EMBL" id="CM029050">
    <property type="protein sequence ID" value="KAG2566872.1"/>
    <property type="molecule type" value="Genomic_DNA"/>
</dbReference>
<dbReference type="AlphaFoldDB" id="A0A8T0Q2K3"/>
<dbReference type="PANTHER" id="PTHR48059:SF27">
    <property type="entry name" value="LEUCINE-RICH REPEAT-CONTAINING N-TERMINAL PLANT-TYPE DOMAIN-CONTAINING PROTEIN"/>
    <property type="match status" value="1"/>
</dbReference>
<feature type="signal peptide" evidence="3">
    <location>
        <begin position="1"/>
        <end position="21"/>
    </location>
</feature>
<organism evidence="4 5">
    <name type="scientific">Panicum virgatum</name>
    <name type="common">Blackwell switchgrass</name>
    <dbReference type="NCBI Taxonomy" id="38727"/>
    <lineage>
        <taxon>Eukaryota</taxon>
        <taxon>Viridiplantae</taxon>
        <taxon>Streptophyta</taxon>
        <taxon>Embryophyta</taxon>
        <taxon>Tracheophyta</taxon>
        <taxon>Spermatophyta</taxon>
        <taxon>Magnoliopsida</taxon>
        <taxon>Liliopsida</taxon>
        <taxon>Poales</taxon>
        <taxon>Poaceae</taxon>
        <taxon>PACMAD clade</taxon>
        <taxon>Panicoideae</taxon>
        <taxon>Panicodae</taxon>
        <taxon>Paniceae</taxon>
        <taxon>Panicinae</taxon>
        <taxon>Panicum</taxon>
        <taxon>Panicum sect. Hiantes</taxon>
    </lineage>
</organism>
<keyword evidence="5" id="KW-1185">Reference proteome</keyword>
<gene>
    <name evidence="4" type="ORF">PVAP13_7NG236800</name>
</gene>
<dbReference type="InterPro" id="IPR032675">
    <property type="entry name" value="LRR_dom_sf"/>
</dbReference>
<evidence type="ECO:0008006" key="6">
    <source>
        <dbReference type="Google" id="ProtNLM"/>
    </source>
</evidence>
<protein>
    <recommendedName>
        <fullName evidence="6">Leucine-rich repeat-containing N-terminal plant-type domain-containing protein</fullName>
    </recommendedName>
</protein>
<sequence>MASHTVLLLLLSFQLITRSLSQSQSNRDLPALIKIREQFGNPAALSGWRPGGTACAPPAACNEQGRVTKIFLQGLDITSTLPPAIGELDQLETLSIENMPGLHGPIPWATSRTSPSSTSWSPPSRAPSRRPSPAPTSPPSASSAAGSTAPS</sequence>
<proteinExistence type="predicted"/>
<evidence type="ECO:0000313" key="4">
    <source>
        <dbReference type="EMBL" id="KAG2566872.1"/>
    </source>
</evidence>